<dbReference type="PROSITE" id="PS51898">
    <property type="entry name" value="TYR_RECOMBINASE"/>
    <property type="match status" value="1"/>
</dbReference>
<evidence type="ECO:0000256" key="2">
    <source>
        <dbReference type="ARBA" id="ARBA00022908"/>
    </source>
</evidence>
<evidence type="ECO:0000259" key="7">
    <source>
        <dbReference type="PROSITE" id="PS51900"/>
    </source>
</evidence>
<dbReference type="InterPro" id="IPR011010">
    <property type="entry name" value="DNA_brk_join_enz"/>
</dbReference>
<dbReference type="Gene3D" id="3.30.160.390">
    <property type="entry name" value="Integrase, DNA-binding domain"/>
    <property type="match status" value="1"/>
</dbReference>
<dbReference type="GO" id="GO:0015074">
    <property type="term" value="P:DNA integration"/>
    <property type="evidence" value="ECO:0007669"/>
    <property type="project" value="UniProtKB-KW"/>
</dbReference>
<evidence type="ECO:0000256" key="3">
    <source>
        <dbReference type="ARBA" id="ARBA00023125"/>
    </source>
</evidence>
<evidence type="ECO:0000256" key="5">
    <source>
        <dbReference type="PROSITE-ProRule" id="PRU01248"/>
    </source>
</evidence>
<sequence length="401" mass="45138">MPKKLTDTAIRTAKPKEKPYKMADSGGLYVLVNPGGGKLWRLKYRFEGKERLFAIGTYPAVSLKEARARAVTAKEMIARGVDPCAARKAAKAEAIARSRTFEVVAREWHKKKLAGWTPNHARQIIRRLETLAFPDLGSRPIAELGAPDFLAVLGKVERQGHLETARRLAQICGQVTRYARLAGMIVADPASHLTEALTTKPVRLHAAITEPREIGALLRAIDDYPGDVSVSFALKIMPYVFVRSSELRRATWAEIDLDRAEWLIPAERMKMRRPHLVPLARQVVGMFRALHAITGNRELVFPGTASVTRCISDVGLLNALRRLGYGRDEMTVHGFRSMASTRLNEMGYRPDVIEAQLAHAERNSVRDAYNRAQYVEERRRMMQEWADYLDSLRDGEGDNEE</sequence>
<dbReference type="Gene3D" id="1.10.443.10">
    <property type="entry name" value="Intergrase catalytic core"/>
    <property type="match status" value="1"/>
</dbReference>
<dbReference type="AlphaFoldDB" id="B6WV41"/>
<evidence type="ECO:0000256" key="4">
    <source>
        <dbReference type="ARBA" id="ARBA00023172"/>
    </source>
</evidence>
<comment type="similarity">
    <text evidence="1">Belongs to the 'phage' integrase family.</text>
</comment>
<keyword evidence="3 5" id="KW-0238">DNA-binding</keyword>
<organism evidence="8 9">
    <name type="scientific">Desulfovibrio piger ATCC 29098</name>
    <dbReference type="NCBI Taxonomy" id="411464"/>
    <lineage>
        <taxon>Bacteria</taxon>
        <taxon>Pseudomonadati</taxon>
        <taxon>Thermodesulfobacteriota</taxon>
        <taxon>Desulfovibrionia</taxon>
        <taxon>Desulfovibrionales</taxon>
        <taxon>Desulfovibrionaceae</taxon>
        <taxon>Desulfovibrio</taxon>
    </lineage>
</organism>
<dbReference type="PROSITE" id="PS51900">
    <property type="entry name" value="CB"/>
    <property type="match status" value="1"/>
</dbReference>
<name>B6WV41_9BACT</name>
<dbReference type="InterPro" id="IPR013762">
    <property type="entry name" value="Integrase-like_cat_sf"/>
</dbReference>
<protein>
    <submittedName>
        <fullName evidence="8">Site-specific recombinase, phage integrase family</fullName>
    </submittedName>
</protein>
<evidence type="ECO:0000259" key="6">
    <source>
        <dbReference type="PROSITE" id="PS51898"/>
    </source>
</evidence>
<evidence type="ECO:0000313" key="8">
    <source>
        <dbReference type="EMBL" id="EEB33090.1"/>
    </source>
</evidence>
<keyword evidence="4" id="KW-0233">DNA recombination</keyword>
<dbReference type="Pfam" id="PF00589">
    <property type="entry name" value="Phage_integrase"/>
    <property type="match status" value="1"/>
</dbReference>
<dbReference type="OrthoDB" id="9775880at2"/>
<evidence type="ECO:0000256" key="1">
    <source>
        <dbReference type="ARBA" id="ARBA00008857"/>
    </source>
</evidence>
<feature type="domain" description="Tyr recombinase" evidence="6">
    <location>
        <begin position="203"/>
        <end position="383"/>
    </location>
</feature>
<reference evidence="8 9" key="2">
    <citation type="submission" date="2008-10" db="EMBL/GenBank/DDBJ databases">
        <authorList>
            <person name="Fulton L."/>
            <person name="Clifton S."/>
            <person name="Fulton B."/>
            <person name="Xu J."/>
            <person name="Minx P."/>
            <person name="Pepin K.H."/>
            <person name="Johnson M."/>
            <person name="Bhonagiri V."/>
            <person name="Nash W.E."/>
            <person name="Mardis E.R."/>
            <person name="Wilson R.K."/>
        </authorList>
    </citation>
    <scope>NUCLEOTIDE SEQUENCE [LARGE SCALE GENOMIC DNA]</scope>
    <source>
        <strain evidence="8 9">ATCC 29098</strain>
    </source>
</reference>
<dbReference type="InterPro" id="IPR053876">
    <property type="entry name" value="Phage_int_M"/>
</dbReference>
<dbReference type="InterPro" id="IPR025166">
    <property type="entry name" value="Integrase_DNA_bind_dom"/>
</dbReference>
<evidence type="ECO:0000313" key="9">
    <source>
        <dbReference type="Proteomes" id="UP000003676"/>
    </source>
</evidence>
<dbReference type="CDD" id="cd00801">
    <property type="entry name" value="INT_P4_C"/>
    <property type="match status" value="1"/>
</dbReference>
<dbReference type="PANTHER" id="PTHR30629:SF2">
    <property type="entry name" value="PROPHAGE INTEGRASE INTS-RELATED"/>
    <property type="match status" value="1"/>
</dbReference>
<dbReference type="EMBL" id="ABXU01000061">
    <property type="protein sequence ID" value="EEB33090.1"/>
    <property type="molecule type" value="Genomic_DNA"/>
</dbReference>
<dbReference type="InterPro" id="IPR050808">
    <property type="entry name" value="Phage_Integrase"/>
</dbReference>
<dbReference type="GO" id="GO:0003677">
    <property type="term" value="F:DNA binding"/>
    <property type="evidence" value="ECO:0007669"/>
    <property type="project" value="UniProtKB-UniRule"/>
</dbReference>
<keyword evidence="2" id="KW-0229">DNA integration</keyword>
<dbReference type="InterPro" id="IPR038488">
    <property type="entry name" value="Integrase_DNA-bd_sf"/>
</dbReference>
<dbReference type="InterPro" id="IPR044068">
    <property type="entry name" value="CB"/>
</dbReference>
<dbReference type="SUPFAM" id="SSF56349">
    <property type="entry name" value="DNA breaking-rejoining enzymes"/>
    <property type="match status" value="1"/>
</dbReference>
<dbReference type="Gene3D" id="1.10.150.130">
    <property type="match status" value="1"/>
</dbReference>
<dbReference type="Proteomes" id="UP000003676">
    <property type="component" value="Unassembled WGS sequence"/>
</dbReference>
<dbReference type="PANTHER" id="PTHR30629">
    <property type="entry name" value="PROPHAGE INTEGRASE"/>
    <property type="match status" value="1"/>
</dbReference>
<feature type="domain" description="Core-binding (CB)" evidence="7">
    <location>
        <begin position="99"/>
        <end position="180"/>
    </location>
</feature>
<dbReference type="eggNOG" id="COG0582">
    <property type="taxonomic scope" value="Bacteria"/>
</dbReference>
<dbReference type="HOGENOM" id="CLU_027562_0_0_7"/>
<accession>B6WV41</accession>
<proteinExistence type="inferred from homology"/>
<dbReference type="InterPro" id="IPR010998">
    <property type="entry name" value="Integrase_recombinase_N"/>
</dbReference>
<dbReference type="GO" id="GO:0006310">
    <property type="term" value="P:DNA recombination"/>
    <property type="evidence" value="ECO:0007669"/>
    <property type="project" value="UniProtKB-KW"/>
</dbReference>
<gene>
    <name evidence="8" type="ORF">DESPIG_01956</name>
</gene>
<dbReference type="Pfam" id="PF22022">
    <property type="entry name" value="Phage_int_M"/>
    <property type="match status" value="1"/>
</dbReference>
<reference evidence="8 9" key="1">
    <citation type="submission" date="2008-10" db="EMBL/GenBank/DDBJ databases">
        <title>Draft genome sequence of Desulvovibrio piger (ATCC 29098).</title>
        <authorList>
            <person name="Sudarsanam P."/>
            <person name="Ley R."/>
            <person name="Guruge J."/>
            <person name="Turnbaugh P.J."/>
            <person name="Mahowald M."/>
            <person name="Liep D."/>
            <person name="Gordon J."/>
        </authorList>
    </citation>
    <scope>NUCLEOTIDE SEQUENCE [LARGE SCALE GENOMIC DNA]</scope>
    <source>
        <strain evidence="8 9">ATCC 29098</strain>
    </source>
</reference>
<dbReference type="RefSeq" id="WP_006007159.1">
    <property type="nucleotide sequence ID" value="NZ_DS996359.1"/>
</dbReference>
<dbReference type="Pfam" id="PF13356">
    <property type="entry name" value="Arm-DNA-bind_3"/>
    <property type="match status" value="1"/>
</dbReference>
<comment type="caution">
    <text evidence="8">The sequence shown here is derived from an EMBL/GenBank/DDBJ whole genome shotgun (WGS) entry which is preliminary data.</text>
</comment>
<dbReference type="InterPro" id="IPR002104">
    <property type="entry name" value="Integrase_catalytic"/>
</dbReference>